<keyword evidence="1" id="KW-0732">Signal</keyword>
<evidence type="ECO:0008006" key="4">
    <source>
        <dbReference type="Google" id="ProtNLM"/>
    </source>
</evidence>
<dbReference type="RefSeq" id="WP_280009636.1">
    <property type="nucleotide sequence ID" value="NZ_JAOCEK010000046.1"/>
</dbReference>
<feature type="chain" id="PRO_5041400798" description="DNA breaking-rejoining protein" evidence="1">
    <location>
        <begin position="22"/>
        <end position="137"/>
    </location>
</feature>
<feature type="signal peptide" evidence="1">
    <location>
        <begin position="1"/>
        <end position="21"/>
    </location>
</feature>
<dbReference type="Gene3D" id="2.60.120.380">
    <property type="match status" value="1"/>
</dbReference>
<reference evidence="2" key="1">
    <citation type="submission" date="2022-09" db="EMBL/GenBank/DDBJ databases">
        <title>Intensive care unit water sources are persistently colonized with multi-drug resistant bacteria and are the site of extensive horizontal gene transfer of antibiotic resistance genes.</title>
        <authorList>
            <person name="Diorio-Toth L."/>
        </authorList>
    </citation>
    <scope>NUCLEOTIDE SEQUENCE</scope>
    <source>
        <strain evidence="2">GD03832</strain>
    </source>
</reference>
<dbReference type="Proteomes" id="UP001161065">
    <property type="component" value="Unassembled WGS sequence"/>
</dbReference>
<evidence type="ECO:0000313" key="3">
    <source>
        <dbReference type="Proteomes" id="UP001161065"/>
    </source>
</evidence>
<accession>A0AA42Q5S4</accession>
<evidence type="ECO:0000256" key="1">
    <source>
        <dbReference type="SAM" id="SignalP"/>
    </source>
</evidence>
<gene>
    <name evidence="2" type="ORF">N5D63_25770</name>
</gene>
<comment type="caution">
    <text evidence="2">The sequence shown here is derived from an EMBL/GenBank/DDBJ whole genome shotgun (WGS) entry which is preliminary data.</text>
</comment>
<dbReference type="EMBL" id="JAOCEK010000046">
    <property type="protein sequence ID" value="MDH1337542.1"/>
    <property type="molecule type" value="Genomic_DNA"/>
</dbReference>
<organism evidence="2 3">
    <name type="scientific">Comamonas thiooxydans</name>
    <dbReference type="NCBI Taxonomy" id="363952"/>
    <lineage>
        <taxon>Bacteria</taxon>
        <taxon>Pseudomonadati</taxon>
        <taxon>Pseudomonadota</taxon>
        <taxon>Betaproteobacteria</taxon>
        <taxon>Burkholderiales</taxon>
        <taxon>Comamonadaceae</taxon>
        <taxon>Comamonas</taxon>
    </lineage>
</organism>
<sequence length="137" mass="14966">MNKLISSILLAASLVSSPVFAQQSDSRQEVVQFQKGSTHASLKGQIKGYESVDYQVRARAGQSMTVDFKPSKSSAYINVLPPESEEALFVGSMSGNHYEGALPTDGVYRVRVYLMRNAARRNEVAKYSLSISVNSGQ</sequence>
<proteinExistence type="predicted"/>
<evidence type="ECO:0000313" key="2">
    <source>
        <dbReference type="EMBL" id="MDH1337542.1"/>
    </source>
</evidence>
<protein>
    <recommendedName>
        <fullName evidence="4">DNA breaking-rejoining protein</fullName>
    </recommendedName>
</protein>
<dbReference type="AlphaFoldDB" id="A0AA42Q5S4"/>
<name>A0AA42Q5S4_9BURK</name>